<comment type="caution">
    <text evidence="2">The sequence shown here is derived from an EMBL/GenBank/DDBJ whole genome shotgun (WGS) entry which is preliminary data.</text>
</comment>
<evidence type="ECO:0000313" key="2">
    <source>
        <dbReference type="EMBL" id="OAA48791.1"/>
    </source>
</evidence>
<organism evidence="2 3">
    <name type="scientific">Cordyceps fumosorosea (strain ARSEF 2679)</name>
    <name type="common">Isaria fumosorosea</name>
    <dbReference type="NCBI Taxonomy" id="1081104"/>
    <lineage>
        <taxon>Eukaryota</taxon>
        <taxon>Fungi</taxon>
        <taxon>Dikarya</taxon>
        <taxon>Ascomycota</taxon>
        <taxon>Pezizomycotina</taxon>
        <taxon>Sordariomycetes</taxon>
        <taxon>Hypocreomycetidae</taxon>
        <taxon>Hypocreales</taxon>
        <taxon>Cordycipitaceae</taxon>
        <taxon>Cordyceps</taxon>
    </lineage>
</organism>
<name>A0A167I8M0_CORFA</name>
<dbReference type="OrthoDB" id="4866039at2759"/>
<dbReference type="EMBL" id="AZHB01000050">
    <property type="protein sequence ID" value="OAA48791.1"/>
    <property type="molecule type" value="Genomic_DNA"/>
</dbReference>
<dbReference type="Proteomes" id="UP000076744">
    <property type="component" value="Unassembled WGS sequence"/>
</dbReference>
<dbReference type="GeneID" id="30025749"/>
<evidence type="ECO:0000313" key="3">
    <source>
        <dbReference type="Proteomes" id="UP000076744"/>
    </source>
</evidence>
<feature type="chain" id="PRO_5007888064" evidence="1">
    <location>
        <begin position="17"/>
        <end position="112"/>
    </location>
</feature>
<protein>
    <submittedName>
        <fullName evidence="2">Uncharacterized protein</fullName>
    </submittedName>
</protein>
<reference evidence="2 3" key="1">
    <citation type="journal article" date="2016" name="Genome Biol. Evol.">
        <title>Divergent and convergent evolution of fungal pathogenicity.</title>
        <authorList>
            <person name="Shang Y."/>
            <person name="Xiao G."/>
            <person name="Zheng P."/>
            <person name="Cen K."/>
            <person name="Zhan S."/>
            <person name="Wang C."/>
        </authorList>
    </citation>
    <scope>NUCLEOTIDE SEQUENCE [LARGE SCALE GENOMIC DNA]</scope>
    <source>
        <strain evidence="2 3">ARSEF 2679</strain>
    </source>
</reference>
<keyword evidence="1" id="KW-0732">Signal</keyword>
<proteinExistence type="predicted"/>
<feature type="signal peptide" evidence="1">
    <location>
        <begin position="1"/>
        <end position="16"/>
    </location>
</feature>
<accession>A0A167I8M0</accession>
<evidence type="ECO:0000256" key="1">
    <source>
        <dbReference type="SAM" id="SignalP"/>
    </source>
</evidence>
<sequence>MQIPVILTALLGLAAASPAQELPSVEKRCTAVGQNCGQAQVCCPGSACSYQNYRCTAYGTAGQYCGNAVPCAAGLGCSTSGYCTPYGKAGQYCGNGVPCEAGLNCNWKAVCV</sequence>
<gene>
    <name evidence="2" type="ORF">ISF_09457</name>
</gene>
<dbReference type="AlphaFoldDB" id="A0A167I8M0"/>
<keyword evidence="3" id="KW-1185">Reference proteome</keyword>
<dbReference type="RefSeq" id="XP_018699740.1">
    <property type="nucleotide sequence ID" value="XM_018853059.1"/>
</dbReference>